<dbReference type="InterPro" id="IPR011706">
    <property type="entry name" value="Cu-oxidase_C"/>
</dbReference>
<dbReference type="PROSITE" id="PS00079">
    <property type="entry name" value="MULTICOPPER_OXIDASE1"/>
    <property type="match status" value="2"/>
</dbReference>
<evidence type="ECO:0000256" key="4">
    <source>
        <dbReference type="ARBA" id="ARBA00023002"/>
    </source>
</evidence>
<dbReference type="InterPro" id="IPR044130">
    <property type="entry name" value="CuRO_2_Fet3-like"/>
</dbReference>
<dbReference type="Pfam" id="PF07731">
    <property type="entry name" value="Cu-oxidase_2"/>
    <property type="match status" value="1"/>
</dbReference>
<sequence length="582" mass="64366">MHLPLAFLGLSALAHAAVREIEWNITYVDGVSPDGSAEANTSVNNQWPIPALDFDYKDRVVIKVNNQLPDVDTSLHAHGMFQNGTNWADGPQMVTQCGIPPGGSMTYNFTLEQNGTYWIHSHTQGQYPDGLRTPMIIHSPEEAQQYDEELTIYFSDWYHESMVVLKDVFQSYTNPTGAEPVPKAALINDRVNTQFSVKPNTLYRLRFINLGGFAAFRVWFEDHDIEIIEVDGVDVAPMKVDGFTLTAAQRTSVLLRTKNATDQNFPFVGSMNEDMFDQVPEGLNPNVTGYLVYNSDAPLPVAKLVDEWPTSNDFELVPVVPEPVRDPGHRITYDVLFDNLADGENYAFLNGKTYKPPKTPTLLTVKAAGQLSNKSVVFDSAIYGEHTITDIVPHLQSVELCINNYDAGFHPFHLHGHSFQVVKRSAEDEGPCPGSDNTTWYETIPANPMRRDVLQVPPGGHAVIRFYSDNPGIWLFHCHLTWHQISGMLSHILVAPDLLALQDVPQNTYDNCKAHNVNVLGNAAGKSDLYDLSGQNAPPGPLPAGFTPRGIVAMFFTILAAVIGMAAIAWYGLGEMKSSPSL</sequence>
<dbReference type="PROSITE" id="PS00080">
    <property type="entry name" value="MULTICOPPER_OXIDASE2"/>
    <property type="match status" value="1"/>
</dbReference>
<comment type="similarity">
    <text evidence="1">Belongs to the multicopper oxidase family.</text>
</comment>
<gene>
    <name evidence="11" type="ORF">BCR37DRAFT_364432</name>
</gene>
<evidence type="ECO:0000313" key="12">
    <source>
        <dbReference type="Proteomes" id="UP000193685"/>
    </source>
</evidence>
<dbReference type="GO" id="GO:0005507">
    <property type="term" value="F:copper ion binding"/>
    <property type="evidence" value="ECO:0007669"/>
    <property type="project" value="InterPro"/>
</dbReference>
<feature type="signal peptide" evidence="7">
    <location>
        <begin position="1"/>
        <end position="16"/>
    </location>
</feature>
<evidence type="ECO:0000256" key="1">
    <source>
        <dbReference type="ARBA" id="ARBA00010609"/>
    </source>
</evidence>
<evidence type="ECO:0000256" key="2">
    <source>
        <dbReference type="ARBA" id="ARBA00022723"/>
    </source>
</evidence>
<feature type="domain" description="Plastocyanin-like" evidence="10">
    <location>
        <begin position="31"/>
        <end position="141"/>
    </location>
</feature>
<accession>A0A1Y2FQ17</accession>
<comment type="caution">
    <text evidence="11">The sequence shown here is derived from an EMBL/GenBank/DDBJ whole genome shotgun (WGS) entry which is preliminary data.</text>
</comment>
<reference evidence="11 12" key="1">
    <citation type="submission" date="2016-07" db="EMBL/GenBank/DDBJ databases">
        <title>Pervasive Adenine N6-methylation of Active Genes in Fungi.</title>
        <authorList>
            <consortium name="DOE Joint Genome Institute"/>
            <person name="Mondo S.J."/>
            <person name="Dannebaum R.O."/>
            <person name="Kuo R.C."/>
            <person name="Labutti K."/>
            <person name="Haridas S."/>
            <person name="Kuo A."/>
            <person name="Salamov A."/>
            <person name="Ahrendt S.R."/>
            <person name="Lipzen A."/>
            <person name="Sullivan W."/>
            <person name="Andreopoulos W.B."/>
            <person name="Clum A."/>
            <person name="Lindquist E."/>
            <person name="Daum C."/>
            <person name="Ramamoorthy G.K."/>
            <person name="Gryganskyi A."/>
            <person name="Culley D."/>
            <person name="Magnuson J.K."/>
            <person name="James T.Y."/>
            <person name="O'Malley M.A."/>
            <person name="Stajich J.E."/>
            <person name="Spatafora J.W."/>
            <person name="Visel A."/>
            <person name="Grigoriev I.V."/>
        </authorList>
    </citation>
    <scope>NUCLEOTIDE SEQUENCE [LARGE SCALE GENOMIC DNA]</scope>
    <source>
        <strain evidence="11 12">12-1054</strain>
    </source>
</reference>
<dbReference type="SUPFAM" id="SSF49503">
    <property type="entry name" value="Cupredoxins"/>
    <property type="match status" value="3"/>
</dbReference>
<dbReference type="GO" id="GO:0033573">
    <property type="term" value="C:high-affinity iron permease complex"/>
    <property type="evidence" value="ECO:0007669"/>
    <property type="project" value="TreeGrafter"/>
</dbReference>
<evidence type="ECO:0000313" key="11">
    <source>
        <dbReference type="EMBL" id="ORY86092.1"/>
    </source>
</evidence>
<evidence type="ECO:0000256" key="3">
    <source>
        <dbReference type="ARBA" id="ARBA00022729"/>
    </source>
</evidence>
<evidence type="ECO:0000256" key="5">
    <source>
        <dbReference type="ARBA" id="ARBA00023008"/>
    </source>
</evidence>
<dbReference type="InterPro" id="IPR033138">
    <property type="entry name" value="Cu_oxidase_CS"/>
</dbReference>
<dbReference type="GeneID" id="63784853"/>
<dbReference type="EMBL" id="MCFI01000003">
    <property type="protein sequence ID" value="ORY86092.1"/>
    <property type="molecule type" value="Genomic_DNA"/>
</dbReference>
<dbReference type="GO" id="GO:0004322">
    <property type="term" value="F:ferroxidase activity"/>
    <property type="evidence" value="ECO:0007669"/>
    <property type="project" value="TreeGrafter"/>
</dbReference>
<dbReference type="InterPro" id="IPR008972">
    <property type="entry name" value="Cupredoxin"/>
</dbReference>
<proteinExistence type="inferred from homology"/>
<organism evidence="11 12">
    <name type="scientific">Protomyces lactucae-debilis</name>
    <dbReference type="NCBI Taxonomy" id="2754530"/>
    <lineage>
        <taxon>Eukaryota</taxon>
        <taxon>Fungi</taxon>
        <taxon>Dikarya</taxon>
        <taxon>Ascomycota</taxon>
        <taxon>Taphrinomycotina</taxon>
        <taxon>Taphrinomycetes</taxon>
        <taxon>Taphrinales</taxon>
        <taxon>Protomycetaceae</taxon>
        <taxon>Protomyces</taxon>
    </lineage>
</organism>
<dbReference type="PANTHER" id="PTHR11709">
    <property type="entry name" value="MULTI-COPPER OXIDASE"/>
    <property type="match status" value="1"/>
</dbReference>
<dbReference type="Pfam" id="PF00394">
    <property type="entry name" value="Cu-oxidase"/>
    <property type="match status" value="1"/>
</dbReference>
<feature type="transmembrane region" description="Helical" evidence="6">
    <location>
        <begin position="551"/>
        <end position="573"/>
    </location>
</feature>
<dbReference type="AlphaFoldDB" id="A0A1Y2FQ17"/>
<feature type="chain" id="PRO_5013345127" evidence="7">
    <location>
        <begin position="17"/>
        <end position="582"/>
    </location>
</feature>
<evidence type="ECO:0000259" key="10">
    <source>
        <dbReference type="Pfam" id="PF07732"/>
    </source>
</evidence>
<dbReference type="InterPro" id="IPR045087">
    <property type="entry name" value="Cu-oxidase_fam"/>
</dbReference>
<keyword evidence="4" id="KW-0560">Oxidoreductase</keyword>
<dbReference type="OMA" id="WHSHTEH"/>
<dbReference type="GO" id="GO:0033215">
    <property type="term" value="P:reductive iron assimilation"/>
    <property type="evidence" value="ECO:0007669"/>
    <property type="project" value="TreeGrafter"/>
</dbReference>
<protein>
    <submittedName>
        <fullName evidence="11">Cupredoxin</fullName>
    </submittedName>
</protein>
<dbReference type="Gene3D" id="2.60.40.420">
    <property type="entry name" value="Cupredoxins - blue copper proteins"/>
    <property type="match status" value="3"/>
</dbReference>
<keyword evidence="6" id="KW-1133">Transmembrane helix</keyword>
<dbReference type="GO" id="GO:0010106">
    <property type="term" value="P:cellular response to iron ion starvation"/>
    <property type="evidence" value="ECO:0007669"/>
    <property type="project" value="TreeGrafter"/>
</dbReference>
<dbReference type="STRING" id="56484.A0A1Y2FQ17"/>
<keyword evidence="2" id="KW-0479">Metal-binding</keyword>
<keyword evidence="12" id="KW-1185">Reference proteome</keyword>
<feature type="domain" description="Plastocyanin-like" evidence="8">
    <location>
        <begin position="149"/>
        <end position="294"/>
    </location>
</feature>
<dbReference type="FunFam" id="2.60.40.420:FF:000071">
    <property type="entry name" value="Conidial pigment biosynthesis oxidase Abr1/brown 1"/>
    <property type="match status" value="1"/>
</dbReference>
<evidence type="ECO:0000259" key="9">
    <source>
        <dbReference type="Pfam" id="PF07731"/>
    </source>
</evidence>
<evidence type="ECO:0000256" key="6">
    <source>
        <dbReference type="SAM" id="Phobius"/>
    </source>
</evidence>
<dbReference type="Pfam" id="PF07732">
    <property type="entry name" value="Cu-oxidase_3"/>
    <property type="match status" value="1"/>
</dbReference>
<dbReference type="Proteomes" id="UP000193685">
    <property type="component" value="Unassembled WGS sequence"/>
</dbReference>
<dbReference type="OrthoDB" id="2121828at2759"/>
<dbReference type="RefSeq" id="XP_040727274.1">
    <property type="nucleotide sequence ID" value="XM_040868254.1"/>
</dbReference>
<keyword evidence="6" id="KW-0812">Transmembrane</keyword>
<keyword evidence="6" id="KW-0472">Membrane</keyword>
<dbReference type="InterPro" id="IPR011707">
    <property type="entry name" value="Cu-oxidase-like_N"/>
</dbReference>
<keyword evidence="3 7" id="KW-0732">Signal</keyword>
<dbReference type="PANTHER" id="PTHR11709:SF361">
    <property type="entry name" value="IRON TRANSPORT MULTICOPPER OXIDASE FET3"/>
    <property type="match status" value="1"/>
</dbReference>
<evidence type="ECO:0000256" key="7">
    <source>
        <dbReference type="SAM" id="SignalP"/>
    </source>
</evidence>
<dbReference type="InterPro" id="IPR001117">
    <property type="entry name" value="Cu-oxidase_2nd"/>
</dbReference>
<evidence type="ECO:0000259" key="8">
    <source>
        <dbReference type="Pfam" id="PF00394"/>
    </source>
</evidence>
<keyword evidence="5" id="KW-0186">Copper</keyword>
<dbReference type="InterPro" id="IPR002355">
    <property type="entry name" value="Cu_oxidase_Cu_BS"/>
</dbReference>
<feature type="domain" description="Plastocyanin-like" evidence="9">
    <location>
        <begin position="355"/>
        <end position="496"/>
    </location>
</feature>
<dbReference type="CDD" id="cd13877">
    <property type="entry name" value="CuRO_2_Fet3p_like"/>
    <property type="match status" value="1"/>
</dbReference>
<name>A0A1Y2FQ17_PROLT</name>